<evidence type="ECO:0000313" key="3">
    <source>
        <dbReference type="Proteomes" id="UP000028990"/>
    </source>
</evidence>
<protein>
    <submittedName>
        <fullName evidence="2">Transcription factor ETV6</fullName>
    </submittedName>
</protein>
<sequence>MQHRLQRPGKKSNAFEHGKKPNKAQTQDQNFQGERRVEVKPADADNPYKSQQWSLDVYVELHSALSASPGSQSRESWAAPTQGPASEQERISYTPPESPVPSYAASTPLHVPVPRALRMEEESIRLPAHLHSFYSIVLGVLNSQLPSCHFSCERLMVNIAVILPHTWELRFLTVQRDFVRAVSPPQFGDELDTV</sequence>
<evidence type="ECO:0000313" key="2">
    <source>
        <dbReference type="EMBL" id="KFO25005.1"/>
    </source>
</evidence>
<feature type="region of interest" description="Disordered" evidence="1">
    <location>
        <begin position="68"/>
        <end position="106"/>
    </location>
</feature>
<feature type="compositionally biased region" description="Basic residues" evidence="1">
    <location>
        <begin position="1"/>
        <end position="10"/>
    </location>
</feature>
<gene>
    <name evidence="2" type="ORF">H920_13586</name>
</gene>
<proteinExistence type="predicted"/>
<dbReference type="STRING" id="885580.ENSFDAP00000011397"/>
<accession>A0A091D437</accession>
<feature type="compositionally biased region" description="Polar residues" evidence="1">
    <location>
        <begin position="23"/>
        <end position="32"/>
    </location>
</feature>
<name>A0A091D437_FUKDA</name>
<dbReference type="EMBL" id="KN123449">
    <property type="protein sequence ID" value="KFO25005.1"/>
    <property type="molecule type" value="Genomic_DNA"/>
</dbReference>
<feature type="region of interest" description="Disordered" evidence="1">
    <location>
        <begin position="1"/>
        <end position="48"/>
    </location>
</feature>
<evidence type="ECO:0000256" key="1">
    <source>
        <dbReference type="SAM" id="MobiDB-lite"/>
    </source>
</evidence>
<reference evidence="2 3" key="1">
    <citation type="submission" date="2013-11" db="EMBL/GenBank/DDBJ databases">
        <title>The Damaraland mole rat (Fukomys damarensis) genome and evolution of African mole rats.</title>
        <authorList>
            <person name="Gladyshev V.N."/>
            <person name="Fang X."/>
        </authorList>
    </citation>
    <scope>NUCLEOTIDE SEQUENCE [LARGE SCALE GENOMIC DNA]</scope>
    <source>
        <tissue evidence="2">Liver</tissue>
    </source>
</reference>
<dbReference type="AlphaFoldDB" id="A0A091D437"/>
<dbReference type="Proteomes" id="UP000028990">
    <property type="component" value="Unassembled WGS sequence"/>
</dbReference>
<feature type="compositionally biased region" description="Basic and acidic residues" evidence="1">
    <location>
        <begin position="33"/>
        <end position="43"/>
    </location>
</feature>
<organism evidence="2 3">
    <name type="scientific">Fukomys damarensis</name>
    <name type="common">Damaraland mole rat</name>
    <name type="synonym">Cryptomys damarensis</name>
    <dbReference type="NCBI Taxonomy" id="885580"/>
    <lineage>
        <taxon>Eukaryota</taxon>
        <taxon>Metazoa</taxon>
        <taxon>Chordata</taxon>
        <taxon>Craniata</taxon>
        <taxon>Vertebrata</taxon>
        <taxon>Euteleostomi</taxon>
        <taxon>Mammalia</taxon>
        <taxon>Eutheria</taxon>
        <taxon>Euarchontoglires</taxon>
        <taxon>Glires</taxon>
        <taxon>Rodentia</taxon>
        <taxon>Hystricomorpha</taxon>
        <taxon>Bathyergidae</taxon>
        <taxon>Fukomys</taxon>
    </lineage>
</organism>
<keyword evidence="3" id="KW-1185">Reference proteome</keyword>